<evidence type="ECO:0000256" key="1">
    <source>
        <dbReference type="SAM" id="Coils"/>
    </source>
</evidence>
<protein>
    <submittedName>
        <fullName evidence="2">Uncharacterized protein</fullName>
    </submittedName>
</protein>
<evidence type="ECO:0000313" key="2">
    <source>
        <dbReference type="EMBL" id="KAA0052187.1"/>
    </source>
</evidence>
<feature type="coiled-coil region" evidence="1">
    <location>
        <begin position="65"/>
        <end position="158"/>
    </location>
</feature>
<evidence type="ECO:0000313" key="4">
    <source>
        <dbReference type="Proteomes" id="UP000321393"/>
    </source>
</evidence>
<dbReference type="AlphaFoldDB" id="A0A5A7UCJ6"/>
<accession>A0A5A7UCJ6</accession>
<dbReference type="EMBL" id="SSTD01018585">
    <property type="protein sequence ID" value="TYJ97783.1"/>
    <property type="molecule type" value="Genomic_DNA"/>
</dbReference>
<reference evidence="4 5" key="1">
    <citation type="submission" date="2019-08" db="EMBL/GenBank/DDBJ databases">
        <title>Draft genome sequences of two oriental melons (Cucumis melo L. var makuwa).</title>
        <authorList>
            <person name="Kwon S.-Y."/>
        </authorList>
    </citation>
    <scope>NUCLEOTIDE SEQUENCE [LARGE SCALE GENOMIC DNA]</scope>
    <source>
        <strain evidence="5">cv. Chang Bougi</strain>
        <strain evidence="4">cv. SW 3</strain>
        <tissue evidence="2">Leaf</tissue>
    </source>
</reference>
<organism evidence="2 4">
    <name type="scientific">Cucumis melo var. makuwa</name>
    <name type="common">Oriental melon</name>
    <dbReference type="NCBI Taxonomy" id="1194695"/>
    <lineage>
        <taxon>Eukaryota</taxon>
        <taxon>Viridiplantae</taxon>
        <taxon>Streptophyta</taxon>
        <taxon>Embryophyta</taxon>
        <taxon>Tracheophyta</taxon>
        <taxon>Spermatophyta</taxon>
        <taxon>Magnoliopsida</taxon>
        <taxon>eudicotyledons</taxon>
        <taxon>Gunneridae</taxon>
        <taxon>Pentapetalae</taxon>
        <taxon>rosids</taxon>
        <taxon>fabids</taxon>
        <taxon>Cucurbitales</taxon>
        <taxon>Cucurbitaceae</taxon>
        <taxon>Benincaseae</taxon>
        <taxon>Cucumis</taxon>
    </lineage>
</organism>
<name>A0A5A7UCJ6_CUCMM</name>
<keyword evidence="1" id="KW-0175">Coiled coil</keyword>
<sequence>MVLLEIEKIHADGLTLLEEYLNSYLKRVGNFNDVQSSYFAQLLSTDKTRQLDEKTSAVKEALTLMEQLRGDARVIQERATQLSLEKKELERRLQSINVEFEQLLILSGEKAKAIDQQELEAAKLQDEVDTFESTLAIIEEAIEALATIRKSMEAAREEFKNFKWKL</sequence>
<dbReference type="Proteomes" id="UP000321947">
    <property type="component" value="Unassembled WGS sequence"/>
</dbReference>
<dbReference type="Proteomes" id="UP000321393">
    <property type="component" value="Unassembled WGS sequence"/>
</dbReference>
<proteinExistence type="predicted"/>
<dbReference type="EMBL" id="SSTE01010896">
    <property type="protein sequence ID" value="KAA0052187.1"/>
    <property type="molecule type" value="Genomic_DNA"/>
</dbReference>
<comment type="caution">
    <text evidence="2">The sequence shown here is derived from an EMBL/GenBank/DDBJ whole genome shotgun (WGS) entry which is preliminary data.</text>
</comment>
<evidence type="ECO:0000313" key="3">
    <source>
        <dbReference type="EMBL" id="TYJ97783.1"/>
    </source>
</evidence>
<gene>
    <name evidence="3" type="ORF">E5676_scaffold3341G00080</name>
    <name evidence="2" type="ORF">E6C27_scaffold1855G00110</name>
</gene>
<evidence type="ECO:0000313" key="5">
    <source>
        <dbReference type="Proteomes" id="UP000321947"/>
    </source>
</evidence>